<evidence type="ECO:0000259" key="10">
    <source>
        <dbReference type="PROSITE" id="PS50939"/>
    </source>
</evidence>
<proteinExistence type="predicted"/>
<feature type="region of interest" description="Disordered" evidence="7">
    <location>
        <begin position="47"/>
        <end position="74"/>
    </location>
</feature>
<dbReference type="CDD" id="cd08760">
    <property type="entry name" value="Cyt_b561_FRRS1_like"/>
    <property type="match status" value="1"/>
</dbReference>
<name>A0AAN7T5J3_9EURO</name>
<keyword evidence="3 8" id="KW-0812">Transmembrane</keyword>
<feature type="domain" description="Cytochrome b561" evidence="10">
    <location>
        <begin position="59"/>
        <end position="268"/>
    </location>
</feature>
<dbReference type="SMART" id="SM00665">
    <property type="entry name" value="B561"/>
    <property type="match status" value="1"/>
</dbReference>
<keyword evidence="4" id="KW-0249">Electron transport</keyword>
<evidence type="ECO:0000256" key="6">
    <source>
        <dbReference type="ARBA" id="ARBA00023136"/>
    </source>
</evidence>
<keyword evidence="5 8" id="KW-1133">Transmembrane helix</keyword>
<dbReference type="PROSITE" id="PS50939">
    <property type="entry name" value="CYTOCHROME_B561"/>
    <property type="match status" value="1"/>
</dbReference>
<evidence type="ECO:0000313" key="11">
    <source>
        <dbReference type="EMBL" id="KAK5089118.1"/>
    </source>
</evidence>
<evidence type="ECO:0000256" key="5">
    <source>
        <dbReference type="ARBA" id="ARBA00022989"/>
    </source>
</evidence>
<dbReference type="PANTHER" id="PTHR47797">
    <property type="entry name" value="DEHYDROGENASE, PUTATIVE (AFU_ORTHOLOGUE AFUA_8G05805)-RELATED"/>
    <property type="match status" value="1"/>
</dbReference>
<dbReference type="AlphaFoldDB" id="A0AAN7T5J3"/>
<evidence type="ECO:0000256" key="4">
    <source>
        <dbReference type="ARBA" id="ARBA00022982"/>
    </source>
</evidence>
<gene>
    <name evidence="11" type="ORF">LTR05_003342</name>
</gene>
<keyword evidence="9" id="KW-0732">Signal</keyword>
<dbReference type="Gene3D" id="1.20.120.1770">
    <property type="match status" value="1"/>
</dbReference>
<accession>A0AAN7T5J3</accession>
<comment type="caution">
    <text evidence="11">The sequence shown here is derived from an EMBL/GenBank/DDBJ whole genome shotgun (WGS) entry which is preliminary data.</text>
</comment>
<feature type="signal peptide" evidence="9">
    <location>
        <begin position="1"/>
        <end position="25"/>
    </location>
</feature>
<reference evidence="11 12" key="1">
    <citation type="submission" date="2023-08" db="EMBL/GenBank/DDBJ databases">
        <title>Black Yeasts Isolated from many extreme environments.</title>
        <authorList>
            <person name="Coleine C."/>
            <person name="Stajich J.E."/>
            <person name="Selbmann L."/>
        </authorList>
    </citation>
    <scope>NUCLEOTIDE SEQUENCE [LARGE SCALE GENOMIC DNA]</scope>
    <source>
        <strain evidence="11 12">CCFEE 5910</strain>
    </source>
</reference>
<feature type="region of interest" description="Disordered" evidence="7">
    <location>
        <begin position="275"/>
        <end position="327"/>
    </location>
</feature>
<dbReference type="Proteomes" id="UP001309876">
    <property type="component" value="Unassembled WGS sequence"/>
</dbReference>
<organism evidence="11 12">
    <name type="scientific">Lithohypha guttulata</name>
    <dbReference type="NCBI Taxonomy" id="1690604"/>
    <lineage>
        <taxon>Eukaryota</taxon>
        <taxon>Fungi</taxon>
        <taxon>Dikarya</taxon>
        <taxon>Ascomycota</taxon>
        <taxon>Pezizomycotina</taxon>
        <taxon>Eurotiomycetes</taxon>
        <taxon>Chaetothyriomycetidae</taxon>
        <taxon>Chaetothyriales</taxon>
        <taxon>Trichomeriaceae</taxon>
        <taxon>Lithohypha</taxon>
    </lineage>
</organism>
<evidence type="ECO:0000256" key="9">
    <source>
        <dbReference type="SAM" id="SignalP"/>
    </source>
</evidence>
<keyword evidence="2" id="KW-0813">Transport</keyword>
<feature type="chain" id="PRO_5042964670" description="Cytochrome b561 domain-containing protein" evidence="9">
    <location>
        <begin position="26"/>
        <end position="327"/>
    </location>
</feature>
<feature type="transmembrane region" description="Helical" evidence="8">
    <location>
        <begin position="90"/>
        <end position="114"/>
    </location>
</feature>
<feature type="compositionally biased region" description="Acidic residues" evidence="7">
    <location>
        <begin position="53"/>
        <end position="68"/>
    </location>
</feature>
<dbReference type="PANTHER" id="PTHR47797:SF1">
    <property type="entry name" value="CYTOCHROME B561 DOMAIN-CONTAINING PROTEIN-RELATED"/>
    <property type="match status" value="1"/>
</dbReference>
<evidence type="ECO:0000256" key="7">
    <source>
        <dbReference type="SAM" id="MobiDB-lite"/>
    </source>
</evidence>
<evidence type="ECO:0000256" key="2">
    <source>
        <dbReference type="ARBA" id="ARBA00022448"/>
    </source>
</evidence>
<keyword evidence="6 8" id="KW-0472">Membrane</keyword>
<keyword evidence="12" id="KW-1185">Reference proteome</keyword>
<feature type="transmembrane region" description="Helical" evidence="8">
    <location>
        <begin position="126"/>
        <end position="147"/>
    </location>
</feature>
<evidence type="ECO:0000256" key="8">
    <source>
        <dbReference type="SAM" id="Phobius"/>
    </source>
</evidence>
<comment type="subcellular location">
    <subcellularLocation>
        <location evidence="1">Membrane</location>
    </subcellularLocation>
</comment>
<dbReference type="InterPro" id="IPR006593">
    <property type="entry name" value="Cyt_b561/ferric_Rdtase_TM"/>
</dbReference>
<dbReference type="EMBL" id="JAVRRJ010000002">
    <property type="protein sequence ID" value="KAK5089118.1"/>
    <property type="molecule type" value="Genomic_DNA"/>
</dbReference>
<feature type="transmembrane region" description="Helical" evidence="8">
    <location>
        <begin position="167"/>
        <end position="187"/>
    </location>
</feature>
<evidence type="ECO:0000256" key="1">
    <source>
        <dbReference type="ARBA" id="ARBA00004370"/>
    </source>
</evidence>
<dbReference type="GO" id="GO:0016020">
    <property type="term" value="C:membrane"/>
    <property type="evidence" value="ECO:0007669"/>
    <property type="project" value="UniProtKB-SubCell"/>
</dbReference>
<feature type="transmembrane region" description="Helical" evidence="8">
    <location>
        <begin position="247"/>
        <end position="266"/>
    </location>
</feature>
<feature type="transmembrane region" description="Helical" evidence="8">
    <location>
        <begin position="207"/>
        <end position="227"/>
    </location>
</feature>
<evidence type="ECO:0000256" key="3">
    <source>
        <dbReference type="ARBA" id="ARBA00022692"/>
    </source>
</evidence>
<protein>
    <recommendedName>
        <fullName evidence="10">Cytochrome b561 domain-containing protein</fullName>
    </recommendedName>
</protein>
<sequence>MATVRQRFLLTTAAFLLFSTATVRADWGSGFGGHGWGDDNDDRPGCWWGGGDCDGDDDDDDGDGDDDGSTTNPAQLGFTSEQINGYNRMITIHAVLACLVWVFLIPLGGILIRLGLKSPWIVRIHALLQSISYLIYVVAAALGIYLVRELSPRSGGMWQDPHTKLGIAILALAFLQPILGIVHHSLFKSRAAAAKAGTISKRPGRTVPGYIHLWLGRALIVLGMINGGLGLRLAAQSRFETNSRTKTIAYSVGAVIMFLLYLIFVVKGERRRSLERKQQSLDASRGGVPLMVRDNGAAMPPGYHQPPSYDESQESIRKEGQTTARYS</sequence>
<evidence type="ECO:0000313" key="12">
    <source>
        <dbReference type="Proteomes" id="UP001309876"/>
    </source>
</evidence>